<dbReference type="Pfam" id="PF07555">
    <property type="entry name" value="NAGidase"/>
    <property type="match status" value="1"/>
</dbReference>
<dbReference type="InterPro" id="IPR017853">
    <property type="entry name" value="GH"/>
</dbReference>
<reference evidence="6" key="2">
    <citation type="journal article" date="2016" name="Int. J. Syst. Evol. Microbiol.">
        <title>Complete genome sequence and cell structure of Limnochorda pilosa, a Gram-negative spore-former within the phylum Firmicutes.</title>
        <authorList>
            <person name="Watanabe M."/>
            <person name="Kojima H."/>
            <person name="Fukui M."/>
        </authorList>
    </citation>
    <scope>NUCLEOTIDE SEQUENCE [LARGE SCALE GENOMIC DNA]</scope>
    <source>
        <strain evidence="6">HC45</strain>
    </source>
</reference>
<keyword evidence="1 3" id="KW-0378">Hydrolase</keyword>
<evidence type="ECO:0000256" key="3">
    <source>
        <dbReference type="PROSITE-ProRule" id="PRU01353"/>
    </source>
</evidence>
<dbReference type="KEGG" id="lpil:LIP_2435"/>
<organism evidence="5 6">
    <name type="scientific">Limnochorda pilosa</name>
    <dbReference type="NCBI Taxonomy" id="1555112"/>
    <lineage>
        <taxon>Bacteria</taxon>
        <taxon>Bacillati</taxon>
        <taxon>Bacillota</taxon>
        <taxon>Limnochordia</taxon>
        <taxon>Limnochordales</taxon>
        <taxon>Limnochordaceae</taxon>
        <taxon>Limnochorda</taxon>
    </lineage>
</organism>
<reference evidence="6" key="1">
    <citation type="submission" date="2015-07" db="EMBL/GenBank/DDBJ databases">
        <title>Complete genome sequence and phylogenetic analysis of Limnochorda pilosa.</title>
        <authorList>
            <person name="Watanabe M."/>
            <person name="Kojima H."/>
            <person name="Fukui M."/>
        </authorList>
    </citation>
    <scope>NUCLEOTIDE SEQUENCE [LARGE SCALE GENOMIC DNA]</scope>
    <source>
        <strain evidence="6">HC45</strain>
    </source>
</reference>
<dbReference type="Proteomes" id="UP000065807">
    <property type="component" value="Chromosome"/>
</dbReference>
<dbReference type="PANTHER" id="PTHR13170:SF16">
    <property type="entry name" value="PROTEIN O-GLCNACASE"/>
    <property type="match status" value="1"/>
</dbReference>
<dbReference type="Gene3D" id="3.20.20.80">
    <property type="entry name" value="Glycosidases"/>
    <property type="match status" value="1"/>
</dbReference>
<evidence type="ECO:0000256" key="1">
    <source>
        <dbReference type="ARBA" id="ARBA00022801"/>
    </source>
</evidence>
<accession>A0A0K2SMD2</accession>
<dbReference type="InterPro" id="IPR011496">
    <property type="entry name" value="O-GlcNAcase_cat"/>
</dbReference>
<proteinExistence type="inferred from homology"/>
<name>A0A0K2SMD2_LIMPI</name>
<dbReference type="InterPro" id="IPR051822">
    <property type="entry name" value="Glycosyl_Hydrolase_84"/>
</dbReference>
<feature type="active site" description="Proton donor" evidence="3">
    <location>
        <position position="121"/>
    </location>
</feature>
<dbReference type="PROSITE" id="PS52009">
    <property type="entry name" value="GH84"/>
    <property type="match status" value="1"/>
</dbReference>
<sequence length="482" mass="53585">MSTGFAIRGVIEGFYGPPWTHAQRLSLLDFLADHGYNLYVYAPKDDPYHRERWREPYPPEKLAELRELVERARSAGVAFCFAISPGLSLRHADGAEVDLLWRKVEPLAAAGVSHFGLFFDDIAPGLSHPEDQARFASPADAQAHVTARLLERIRAAVPAPDAGSGLPASRLLFCPTQYHGDPDSPYLRRLGELLDPEVEVFWTGPHVCSRELTAGHTRAVGEVLRRRPLYWDNYPVNDGMMAPELHIGPYTGRDPGLAEAASGVVLNPMPQFEASRWVLGAIAPYLARPSEYDARAAWERAWRSVAESLSRDPEPLAAALLHFAEANLESPLHPEPPEAYAEPIARFLRAPMEERMALASEVEGLFRRTLRERELLRSALPEAARQELEPWLEEYGRWAEAGLQALRLVEAVVQAIWAPILQGGGEEGSPAEPPDRLATARRERERLRGMLEATLAFRTRVMGDGVRNLAVRLLQATGVYTG</sequence>
<dbReference type="GO" id="GO:1901135">
    <property type="term" value="P:carbohydrate derivative metabolic process"/>
    <property type="evidence" value="ECO:0007669"/>
    <property type="project" value="UniProtKB-ARBA"/>
</dbReference>
<protein>
    <submittedName>
        <fullName evidence="5">Hyaluronidase</fullName>
    </submittedName>
</protein>
<evidence type="ECO:0000313" key="6">
    <source>
        <dbReference type="Proteomes" id="UP000065807"/>
    </source>
</evidence>
<dbReference type="AlphaFoldDB" id="A0A0K2SMD2"/>
<dbReference type="PANTHER" id="PTHR13170">
    <property type="entry name" value="O-GLCNACASE"/>
    <property type="match status" value="1"/>
</dbReference>
<dbReference type="OrthoDB" id="9760892at2"/>
<gene>
    <name evidence="5" type="ORF">LIP_2435</name>
</gene>
<evidence type="ECO:0000256" key="2">
    <source>
        <dbReference type="ARBA" id="ARBA00023295"/>
    </source>
</evidence>
<dbReference type="RefSeq" id="WP_068138395.1">
    <property type="nucleotide sequence ID" value="NZ_AP014924.1"/>
</dbReference>
<dbReference type="GO" id="GO:0015929">
    <property type="term" value="F:hexosaminidase activity"/>
    <property type="evidence" value="ECO:0007669"/>
    <property type="project" value="UniProtKB-ARBA"/>
</dbReference>
<comment type="similarity">
    <text evidence="3">Belongs to the glycosyl hydrolase 84 family.</text>
</comment>
<dbReference type="PATRIC" id="fig|1555112.3.peg.2484"/>
<evidence type="ECO:0000313" key="5">
    <source>
        <dbReference type="EMBL" id="BAS28276.1"/>
    </source>
</evidence>
<dbReference type="EMBL" id="AP014924">
    <property type="protein sequence ID" value="BAS28276.1"/>
    <property type="molecule type" value="Genomic_DNA"/>
</dbReference>
<evidence type="ECO:0000259" key="4">
    <source>
        <dbReference type="PROSITE" id="PS52009"/>
    </source>
</evidence>
<keyword evidence="2 3" id="KW-0326">Glycosidase</keyword>
<dbReference type="SUPFAM" id="SSF51445">
    <property type="entry name" value="(Trans)glycosidases"/>
    <property type="match status" value="1"/>
</dbReference>
<dbReference type="STRING" id="1555112.LIP_2435"/>
<keyword evidence="6" id="KW-1185">Reference proteome</keyword>
<feature type="domain" description="GH84" evidence="4">
    <location>
        <begin position="6"/>
        <end position="290"/>
    </location>
</feature>